<dbReference type="PANTHER" id="PTHR25466">
    <property type="entry name" value="T-LYMPHOCYTE ACTIVATION ANTIGEN"/>
    <property type="match status" value="1"/>
</dbReference>
<dbReference type="InterPro" id="IPR007110">
    <property type="entry name" value="Ig-like_dom"/>
</dbReference>
<dbReference type="InterPro" id="IPR036179">
    <property type="entry name" value="Ig-like_dom_sf"/>
</dbReference>
<evidence type="ECO:0000256" key="1">
    <source>
        <dbReference type="ARBA" id="ARBA00004251"/>
    </source>
</evidence>
<evidence type="ECO:0000256" key="3">
    <source>
        <dbReference type="ARBA" id="ARBA00022692"/>
    </source>
</evidence>
<evidence type="ECO:0000256" key="7">
    <source>
        <dbReference type="ARBA" id="ARBA00023157"/>
    </source>
</evidence>
<keyword evidence="9" id="KW-0325">Glycoprotein</keyword>
<dbReference type="PANTHER" id="PTHR25466:SF14">
    <property type="entry name" value="BUTYROPHILIN SUBFAMILY 2 MEMBER A2-LIKE-RELATED"/>
    <property type="match status" value="1"/>
</dbReference>
<proteinExistence type="predicted"/>
<dbReference type="Proteomes" id="UP001059041">
    <property type="component" value="Linkage Group LG25"/>
</dbReference>
<gene>
    <name evidence="13" type="ORF">IRJ41_010616</name>
</gene>
<feature type="domain" description="Ig-like" evidence="12">
    <location>
        <begin position="40"/>
        <end position="133"/>
    </location>
</feature>
<evidence type="ECO:0000256" key="10">
    <source>
        <dbReference type="ARBA" id="ARBA00023319"/>
    </source>
</evidence>
<evidence type="ECO:0000256" key="8">
    <source>
        <dbReference type="ARBA" id="ARBA00023170"/>
    </source>
</evidence>
<dbReference type="Pfam" id="PF07686">
    <property type="entry name" value="V-set"/>
    <property type="match status" value="1"/>
</dbReference>
<dbReference type="GO" id="GO:0071222">
    <property type="term" value="P:cellular response to lipopolysaccharide"/>
    <property type="evidence" value="ECO:0007669"/>
    <property type="project" value="TreeGrafter"/>
</dbReference>
<dbReference type="EMBL" id="JAFHDT010000025">
    <property type="protein sequence ID" value="KAI7791148.1"/>
    <property type="molecule type" value="Genomic_DNA"/>
</dbReference>
<dbReference type="AlphaFoldDB" id="A0A9W7WAN3"/>
<organism evidence="13 14">
    <name type="scientific">Triplophysa rosa</name>
    <name type="common">Cave loach</name>
    <dbReference type="NCBI Taxonomy" id="992332"/>
    <lineage>
        <taxon>Eukaryota</taxon>
        <taxon>Metazoa</taxon>
        <taxon>Chordata</taxon>
        <taxon>Craniata</taxon>
        <taxon>Vertebrata</taxon>
        <taxon>Euteleostomi</taxon>
        <taxon>Actinopterygii</taxon>
        <taxon>Neopterygii</taxon>
        <taxon>Teleostei</taxon>
        <taxon>Ostariophysi</taxon>
        <taxon>Cypriniformes</taxon>
        <taxon>Nemacheilidae</taxon>
        <taxon>Triplophysa</taxon>
    </lineage>
</organism>
<evidence type="ECO:0000256" key="6">
    <source>
        <dbReference type="ARBA" id="ARBA00023136"/>
    </source>
</evidence>
<accession>A0A9W7WAN3</accession>
<dbReference type="Gene3D" id="2.60.40.10">
    <property type="entry name" value="Immunoglobulins"/>
    <property type="match status" value="1"/>
</dbReference>
<dbReference type="InterPro" id="IPR051713">
    <property type="entry name" value="T-cell_Activation_Regulation"/>
</dbReference>
<dbReference type="GO" id="GO:0042130">
    <property type="term" value="P:negative regulation of T cell proliferation"/>
    <property type="evidence" value="ECO:0007669"/>
    <property type="project" value="TreeGrafter"/>
</dbReference>
<dbReference type="SUPFAM" id="SSF48726">
    <property type="entry name" value="Immunoglobulin"/>
    <property type="match status" value="1"/>
</dbReference>
<evidence type="ECO:0000256" key="11">
    <source>
        <dbReference type="SAM" id="Phobius"/>
    </source>
</evidence>
<keyword evidence="8" id="KW-0675">Receptor</keyword>
<dbReference type="InterPro" id="IPR003599">
    <property type="entry name" value="Ig_sub"/>
</dbReference>
<dbReference type="GO" id="GO:0031295">
    <property type="term" value="P:T cell costimulation"/>
    <property type="evidence" value="ECO:0007669"/>
    <property type="project" value="TreeGrafter"/>
</dbReference>
<dbReference type="InterPro" id="IPR013783">
    <property type="entry name" value="Ig-like_fold"/>
</dbReference>
<dbReference type="FunFam" id="2.60.40.10:FF:000142">
    <property type="entry name" value="V-set domain-containing T-cell activation inhibitor 1"/>
    <property type="match status" value="1"/>
</dbReference>
<dbReference type="GO" id="GO:0009897">
    <property type="term" value="C:external side of plasma membrane"/>
    <property type="evidence" value="ECO:0007669"/>
    <property type="project" value="TreeGrafter"/>
</dbReference>
<evidence type="ECO:0000313" key="13">
    <source>
        <dbReference type="EMBL" id="KAI7791148.1"/>
    </source>
</evidence>
<dbReference type="SMART" id="SM00409">
    <property type="entry name" value="IG"/>
    <property type="match status" value="1"/>
</dbReference>
<keyword evidence="14" id="KW-1185">Reference proteome</keyword>
<evidence type="ECO:0000256" key="9">
    <source>
        <dbReference type="ARBA" id="ARBA00023180"/>
    </source>
</evidence>
<evidence type="ECO:0000259" key="12">
    <source>
        <dbReference type="PROSITE" id="PS50835"/>
    </source>
</evidence>
<keyword evidence="5 11" id="KW-1133">Transmembrane helix</keyword>
<evidence type="ECO:0000256" key="4">
    <source>
        <dbReference type="ARBA" id="ARBA00022729"/>
    </source>
</evidence>
<keyword evidence="2" id="KW-1003">Cell membrane</keyword>
<comment type="subcellular location">
    <subcellularLocation>
        <location evidence="1">Cell membrane</location>
        <topology evidence="1">Single-pass type I membrane protein</topology>
    </subcellularLocation>
</comment>
<evidence type="ECO:0000313" key="14">
    <source>
        <dbReference type="Proteomes" id="UP001059041"/>
    </source>
</evidence>
<dbReference type="GO" id="GO:0006955">
    <property type="term" value="P:immune response"/>
    <property type="evidence" value="ECO:0007669"/>
    <property type="project" value="TreeGrafter"/>
</dbReference>
<dbReference type="PROSITE" id="PS50835">
    <property type="entry name" value="IG_LIKE"/>
    <property type="match status" value="1"/>
</dbReference>
<keyword evidence="3 11" id="KW-0812">Transmembrane</keyword>
<keyword evidence="6 11" id="KW-0472">Membrane</keyword>
<keyword evidence="10" id="KW-0393">Immunoglobulin domain</keyword>
<name>A0A9W7WAN3_TRIRA</name>
<sequence length="224" mass="24778">MLGLQSHFKKERIYDRDVALLVLVATETLYSQDKVEGLIGCNVSLPCASSKNEQNLQAINVLWRYNDSTNVLAIINGEASVEHQKLKYKYRTQTFPDQYTDGNFTLKLNNLTHTDAGTYQCLISHSLEHVTVLLLVNESPEEKPSDVGGGKRTILILMICVSLFIVIICIVIATVMIRGCKSSSLEVSATGARLSCPVWFKPISNTPEATNQNNLDYAGIPSNI</sequence>
<dbReference type="GO" id="GO:0042102">
    <property type="term" value="P:positive regulation of T cell proliferation"/>
    <property type="evidence" value="ECO:0007669"/>
    <property type="project" value="TreeGrafter"/>
</dbReference>
<protein>
    <recommendedName>
        <fullName evidence="12">Ig-like domain-containing protein</fullName>
    </recommendedName>
</protein>
<evidence type="ECO:0000256" key="5">
    <source>
        <dbReference type="ARBA" id="ARBA00022989"/>
    </source>
</evidence>
<keyword evidence="7" id="KW-1015">Disulfide bond</keyword>
<evidence type="ECO:0000256" key="2">
    <source>
        <dbReference type="ARBA" id="ARBA00022475"/>
    </source>
</evidence>
<feature type="transmembrane region" description="Helical" evidence="11">
    <location>
        <begin position="154"/>
        <end position="177"/>
    </location>
</feature>
<reference evidence="13" key="1">
    <citation type="submission" date="2021-02" db="EMBL/GenBank/DDBJ databases">
        <title>Comparative genomics reveals that relaxation of natural selection precedes convergent phenotypic evolution of cavefish.</title>
        <authorList>
            <person name="Peng Z."/>
        </authorList>
    </citation>
    <scope>NUCLEOTIDE SEQUENCE</scope>
    <source>
        <tissue evidence="13">Muscle</tissue>
    </source>
</reference>
<dbReference type="GO" id="GO:0007166">
    <property type="term" value="P:cell surface receptor signaling pathway"/>
    <property type="evidence" value="ECO:0007669"/>
    <property type="project" value="TreeGrafter"/>
</dbReference>
<keyword evidence="4" id="KW-0732">Signal</keyword>
<dbReference type="InterPro" id="IPR013106">
    <property type="entry name" value="Ig_V-set"/>
</dbReference>
<comment type="caution">
    <text evidence="13">The sequence shown here is derived from an EMBL/GenBank/DDBJ whole genome shotgun (WGS) entry which is preliminary data.</text>
</comment>